<evidence type="ECO:0000256" key="1">
    <source>
        <dbReference type="ARBA" id="ARBA00022692"/>
    </source>
</evidence>
<evidence type="ECO:0000256" key="3">
    <source>
        <dbReference type="ARBA" id="ARBA00023136"/>
    </source>
</evidence>
<dbReference type="PANTHER" id="PTHR43596:SF1">
    <property type="entry name" value="ADP,ATP CARRIER PROTEIN"/>
    <property type="match status" value="1"/>
</dbReference>
<dbReference type="RefSeq" id="WP_052550521.1">
    <property type="nucleotide sequence ID" value="NZ_JMCC02000044.1"/>
</dbReference>
<dbReference type="SUPFAM" id="SSF103473">
    <property type="entry name" value="MFS general substrate transporter"/>
    <property type="match status" value="1"/>
</dbReference>
<feature type="transmembrane region" description="Helical" evidence="4">
    <location>
        <begin position="49"/>
        <end position="65"/>
    </location>
</feature>
<feature type="transmembrane region" description="Helical" evidence="4">
    <location>
        <begin position="150"/>
        <end position="172"/>
    </location>
</feature>
<evidence type="ECO:0000256" key="4">
    <source>
        <dbReference type="SAM" id="Phobius"/>
    </source>
</evidence>
<evidence type="ECO:0000313" key="6">
    <source>
        <dbReference type="Proteomes" id="UP000031599"/>
    </source>
</evidence>
<dbReference type="Gene3D" id="1.20.1250.20">
    <property type="entry name" value="MFS general substrate transporter like domains"/>
    <property type="match status" value="2"/>
</dbReference>
<feature type="transmembrane region" description="Helical" evidence="4">
    <location>
        <begin position="425"/>
        <end position="451"/>
    </location>
</feature>
<reference evidence="5 6" key="1">
    <citation type="submission" date="2014-12" db="EMBL/GenBank/DDBJ databases">
        <title>Genome assembly of Enhygromyxa salina DSM 15201.</title>
        <authorList>
            <person name="Sharma G."/>
            <person name="Subramanian S."/>
        </authorList>
    </citation>
    <scope>NUCLEOTIDE SEQUENCE [LARGE SCALE GENOMIC DNA]</scope>
    <source>
        <strain evidence="5 6">DSM 15201</strain>
    </source>
</reference>
<dbReference type="Pfam" id="PF07690">
    <property type="entry name" value="MFS_1"/>
    <property type="match status" value="1"/>
</dbReference>
<dbReference type="InterPro" id="IPR011701">
    <property type="entry name" value="MFS"/>
</dbReference>
<accession>A0A0C2CYB3</accession>
<evidence type="ECO:0000256" key="2">
    <source>
        <dbReference type="ARBA" id="ARBA00022989"/>
    </source>
</evidence>
<feature type="transmembrane region" description="Helical" evidence="4">
    <location>
        <begin position="311"/>
        <end position="334"/>
    </location>
</feature>
<comment type="caution">
    <text evidence="5">The sequence shown here is derived from an EMBL/GenBank/DDBJ whole genome shotgun (WGS) entry which is preliminary data.</text>
</comment>
<name>A0A0C2CYB3_9BACT</name>
<feature type="transmembrane region" description="Helical" evidence="4">
    <location>
        <begin position="118"/>
        <end position="138"/>
    </location>
</feature>
<dbReference type="EMBL" id="JMCC02000044">
    <property type="protein sequence ID" value="KIG15981.1"/>
    <property type="molecule type" value="Genomic_DNA"/>
</dbReference>
<feature type="transmembrane region" description="Helical" evidence="4">
    <location>
        <begin position="184"/>
        <end position="208"/>
    </location>
</feature>
<dbReference type="Proteomes" id="UP000031599">
    <property type="component" value="Unassembled WGS sequence"/>
</dbReference>
<dbReference type="PANTHER" id="PTHR43596">
    <property type="entry name" value="ADP,ATP CARRIER PROTEIN"/>
    <property type="match status" value="1"/>
</dbReference>
<dbReference type="AlphaFoldDB" id="A0A0C2CYB3"/>
<feature type="transmembrane region" description="Helical" evidence="4">
    <location>
        <begin position="271"/>
        <end position="291"/>
    </location>
</feature>
<organism evidence="5 6">
    <name type="scientific">Enhygromyxa salina</name>
    <dbReference type="NCBI Taxonomy" id="215803"/>
    <lineage>
        <taxon>Bacteria</taxon>
        <taxon>Pseudomonadati</taxon>
        <taxon>Myxococcota</taxon>
        <taxon>Polyangia</taxon>
        <taxon>Nannocystales</taxon>
        <taxon>Nannocystaceae</taxon>
        <taxon>Enhygromyxa</taxon>
    </lineage>
</organism>
<keyword evidence="1 4" id="KW-0812">Transmembrane</keyword>
<protein>
    <submittedName>
        <fullName evidence="5">Major facilitator superfamily MFS_1</fullName>
    </submittedName>
</protein>
<sequence>MLRRDQVTTRWTHSARSKFRGQRRSSRGLGWVRAIVLLQRIADLRPGEGAKVLAAGAWFCALMTANGALRPLRDSMAVAGGVNDLHWLFTATFLVMLAAVPIYGLAVARCGRARLVPVVHRFFALNLLGFFVVMHGLVGGESDAVATWTARVFFVWTSVFNLFVISLFWSVLADLFSGQDARRLFGLIGVGGSIGAIAGPAIGGAVALWVSPSWLPLIAALLLELSLVAMRRMGREPSEAPASPVPDDPVPDDPIGGRAFAAIPELLRSPLLLGICAYVLLLTMSSTVLYFMQAQIVAVSFTDEGTRTAVFAGVDLSVNALTLAIQALLTGRLIQRIGLSWSLATLPLLCALGFACLAIAPVLLVLLGLQILRRVASYAVSRPAREVLYTMVDRSQRYKAKSLIDTVVYRGGDALTGWAFTGIKALGLGLGGIALVMAPVAGLWAGVGALLGRDQKST</sequence>
<feature type="transmembrane region" description="Helical" evidence="4">
    <location>
        <begin position="346"/>
        <end position="372"/>
    </location>
</feature>
<proteinExistence type="predicted"/>
<dbReference type="InterPro" id="IPR036259">
    <property type="entry name" value="MFS_trans_sf"/>
</dbReference>
<keyword evidence="2 4" id="KW-1133">Transmembrane helix</keyword>
<feature type="transmembrane region" description="Helical" evidence="4">
    <location>
        <begin position="85"/>
        <end position="106"/>
    </location>
</feature>
<evidence type="ECO:0000313" key="5">
    <source>
        <dbReference type="EMBL" id="KIG15981.1"/>
    </source>
</evidence>
<keyword evidence="3 4" id="KW-0472">Membrane</keyword>
<gene>
    <name evidence="5" type="ORF">DB30_05035</name>
</gene>
<dbReference type="GO" id="GO:0022857">
    <property type="term" value="F:transmembrane transporter activity"/>
    <property type="evidence" value="ECO:0007669"/>
    <property type="project" value="InterPro"/>
</dbReference>